<dbReference type="AlphaFoldDB" id="A0A4Z0BIV1"/>
<evidence type="ECO:0000313" key="2">
    <source>
        <dbReference type="EMBL" id="TFY99236.1"/>
    </source>
</evidence>
<name>A0A4Z0BIV1_9BURK</name>
<comment type="caution">
    <text evidence="2">The sequence shown here is derived from an EMBL/GenBank/DDBJ whole genome shotgun (WGS) entry which is preliminary data.</text>
</comment>
<feature type="region of interest" description="Disordered" evidence="1">
    <location>
        <begin position="1"/>
        <end position="20"/>
    </location>
</feature>
<accession>A0A4Z0BIV1</accession>
<evidence type="ECO:0000256" key="1">
    <source>
        <dbReference type="SAM" id="MobiDB-lite"/>
    </source>
</evidence>
<proteinExistence type="predicted"/>
<dbReference type="EMBL" id="SMLM01000004">
    <property type="protein sequence ID" value="TFY99236.1"/>
    <property type="molecule type" value="Genomic_DNA"/>
</dbReference>
<feature type="compositionally biased region" description="Polar residues" evidence="1">
    <location>
        <begin position="11"/>
        <end position="20"/>
    </location>
</feature>
<dbReference type="Proteomes" id="UP000298180">
    <property type="component" value="Unassembled WGS sequence"/>
</dbReference>
<organism evidence="2 3">
    <name type="scientific">Ramlibacter henchirensis</name>
    <dbReference type="NCBI Taxonomy" id="204072"/>
    <lineage>
        <taxon>Bacteria</taxon>
        <taxon>Pseudomonadati</taxon>
        <taxon>Pseudomonadota</taxon>
        <taxon>Betaproteobacteria</taxon>
        <taxon>Burkholderiales</taxon>
        <taxon>Comamonadaceae</taxon>
        <taxon>Ramlibacter</taxon>
    </lineage>
</organism>
<gene>
    <name evidence="2" type="ORF">EZ313_21970</name>
</gene>
<evidence type="ECO:0000313" key="3">
    <source>
        <dbReference type="Proteomes" id="UP000298180"/>
    </source>
</evidence>
<dbReference type="RefSeq" id="WP_135265463.1">
    <property type="nucleotide sequence ID" value="NZ_SMLM01000004.1"/>
</dbReference>
<protein>
    <submittedName>
        <fullName evidence="2">Uncharacterized protein</fullName>
    </submittedName>
</protein>
<reference evidence="2 3" key="1">
    <citation type="submission" date="2019-03" db="EMBL/GenBank/DDBJ databases">
        <title>Ramlibacter henchirensis DSM 14656, whole genome shotgun sequence.</title>
        <authorList>
            <person name="Zhang X."/>
            <person name="Feng G."/>
            <person name="Zhu H."/>
        </authorList>
    </citation>
    <scope>NUCLEOTIDE SEQUENCE [LARGE SCALE GENOMIC DNA]</scope>
    <source>
        <strain evidence="2 3">DSM 14656</strain>
    </source>
</reference>
<sequence>MLESSCPDGSVNASDPSNEGSSGIPHLYRFFDAFHGRQSMDRETLMWLNRAFSQWIFNGARGDLADALGLGGMAKYVASQMRECRDESLLIELETLVMLGEKPDDAAAIIADTPRCSEGLSATTLERLYKSKHTRCDKEAMEFAVWAAGGEAAYLSKYSDTYMSPKLVSMKRGR</sequence>
<keyword evidence="3" id="KW-1185">Reference proteome</keyword>